<name>A0A1I0G2Y9_9ACTN</name>
<gene>
    <name evidence="3" type="ORF">SAMN04488546_3158</name>
</gene>
<dbReference type="PANTHER" id="PTHR37031">
    <property type="entry name" value="METALLOPHOSPHATASE BINDING DOMAIN PROTEIN"/>
    <property type="match status" value="1"/>
</dbReference>
<feature type="domain" description="PhoD-like phosphatase metallophosphatase" evidence="1">
    <location>
        <begin position="159"/>
        <end position="484"/>
    </location>
</feature>
<evidence type="ECO:0000259" key="1">
    <source>
        <dbReference type="Pfam" id="PF09423"/>
    </source>
</evidence>
<dbReference type="CDD" id="cd07389">
    <property type="entry name" value="MPP_PhoD"/>
    <property type="match status" value="1"/>
</dbReference>
<dbReference type="EMBL" id="FOIE01000006">
    <property type="protein sequence ID" value="SET64948.1"/>
    <property type="molecule type" value="Genomic_DNA"/>
</dbReference>
<evidence type="ECO:0000313" key="4">
    <source>
        <dbReference type="Proteomes" id="UP000198507"/>
    </source>
</evidence>
<evidence type="ECO:0000259" key="2">
    <source>
        <dbReference type="Pfam" id="PF25077"/>
    </source>
</evidence>
<protein>
    <submittedName>
        <fullName evidence="3">PhoD-like phosphatase</fullName>
    </submittedName>
</protein>
<dbReference type="SUPFAM" id="SSF56300">
    <property type="entry name" value="Metallo-dependent phosphatases"/>
    <property type="match status" value="1"/>
</dbReference>
<sequence length="576" mass="65065">MRNPCGWVTLGGMPLPGRENPVLLLGPLLRHVDPVSATVWVETDRPCEVEVLGRRARTFCVHGHHYALVVVEGLEPGSTTPYEVRLSVDGDDGEQVWPEASSAFPRSRIRTPGRPGPFTIAFGSCRYATPSTVDADEGIPPDALDTYAARLTGQPEDTWPDALVLLGDQVYADELTRATRQWLSLRRQRPTPRNAQVDDFEEYTRLYAESWSDPQVRWLLSTVPSSMIFDDHEMIDDWNTSAAWRRKVTGQDWWTRRICGGLVSYWVYQHLGNLSPQELADNETWRAVQEHRDDAEPVLQAMAEAADRDPRSVRWSYVRHWGEARMIMVDSRAGRVLEESARGMLDEDEFAWVEAAMRRAVDEGVEHLVLGTSLPWLLPHAIHQVERWNETLVRRHLGRPLGWVSEQLRQAADLEHWAAFGDSFERLGRALVGLARGERGRAPATVLVLSGDVHHAYAAELVQPDGLSTRVHQLTVSPLHNQAPHPIRVGFRIGWSRWARRLTTGVSRLARVRPSELDWAKQAGPYFGNQLGELVLHDRDASFRLFVSDRDDEGQERLRLVADLPLSNPVPAEVTG</sequence>
<dbReference type="Pfam" id="PF09423">
    <property type="entry name" value="PhoD"/>
    <property type="match status" value="1"/>
</dbReference>
<proteinExistence type="predicted"/>
<dbReference type="Gene3D" id="3.60.21.70">
    <property type="entry name" value="PhoD-like phosphatase"/>
    <property type="match status" value="1"/>
</dbReference>
<dbReference type="Pfam" id="PF25077">
    <property type="entry name" value="DUF7800"/>
    <property type="match status" value="1"/>
</dbReference>
<feature type="domain" description="DUF7800" evidence="2">
    <location>
        <begin position="22"/>
        <end position="109"/>
    </location>
</feature>
<dbReference type="Proteomes" id="UP000198507">
    <property type="component" value="Unassembled WGS sequence"/>
</dbReference>
<dbReference type="InterPro" id="IPR056702">
    <property type="entry name" value="DUF7800"/>
</dbReference>
<organism evidence="3 4">
    <name type="scientific">Geodermatophilus poikilotrophus</name>
    <dbReference type="NCBI Taxonomy" id="1333667"/>
    <lineage>
        <taxon>Bacteria</taxon>
        <taxon>Bacillati</taxon>
        <taxon>Actinomycetota</taxon>
        <taxon>Actinomycetes</taxon>
        <taxon>Geodermatophilales</taxon>
        <taxon>Geodermatophilaceae</taxon>
        <taxon>Geodermatophilus</taxon>
    </lineage>
</organism>
<dbReference type="InterPro" id="IPR038607">
    <property type="entry name" value="PhoD-like_sf"/>
</dbReference>
<evidence type="ECO:0000313" key="3">
    <source>
        <dbReference type="EMBL" id="SET64948.1"/>
    </source>
</evidence>
<reference evidence="4" key="1">
    <citation type="submission" date="2016-10" db="EMBL/GenBank/DDBJ databases">
        <authorList>
            <person name="Varghese N."/>
            <person name="Submissions S."/>
        </authorList>
    </citation>
    <scope>NUCLEOTIDE SEQUENCE [LARGE SCALE GENOMIC DNA]</scope>
    <source>
        <strain evidence="4">DSM 44209</strain>
    </source>
</reference>
<dbReference type="AlphaFoldDB" id="A0A1I0G2Y9"/>
<dbReference type="PANTHER" id="PTHR37031:SF2">
    <property type="entry name" value="PHOD-LIKE PHOSPHATASE METALLOPHOSPHATASE DOMAIN-CONTAINING PROTEIN"/>
    <property type="match status" value="1"/>
</dbReference>
<accession>A0A1I0G2Y9</accession>
<dbReference type="InterPro" id="IPR029052">
    <property type="entry name" value="Metallo-depent_PP-like"/>
</dbReference>
<dbReference type="InterPro" id="IPR018946">
    <property type="entry name" value="PhoD-like_MPP"/>
</dbReference>
<keyword evidence="4" id="KW-1185">Reference proteome</keyword>